<evidence type="ECO:0000313" key="5">
    <source>
        <dbReference type="Proteomes" id="UP001443914"/>
    </source>
</evidence>
<organism evidence="4 5">
    <name type="scientific">Saponaria officinalis</name>
    <name type="common">Common soapwort</name>
    <name type="synonym">Lychnis saponaria</name>
    <dbReference type="NCBI Taxonomy" id="3572"/>
    <lineage>
        <taxon>Eukaryota</taxon>
        <taxon>Viridiplantae</taxon>
        <taxon>Streptophyta</taxon>
        <taxon>Embryophyta</taxon>
        <taxon>Tracheophyta</taxon>
        <taxon>Spermatophyta</taxon>
        <taxon>Magnoliopsida</taxon>
        <taxon>eudicotyledons</taxon>
        <taxon>Gunneridae</taxon>
        <taxon>Pentapetalae</taxon>
        <taxon>Caryophyllales</taxon>
        <taxon>Caryophyllaceae</taxon>
        <taxon>Caryophylleae</taxon>
        <taxon>Saponaria</taxon>
    </lineage>
</organism>
<dbReference type="InterPro" id="IPR001878">
    <property type="entry name" value="Znf_CCHC"/>
</dbReference>
<feature type="region of interest" description="Disordered" evidence="2">
    <location>
        <begin position="102"/>
        <end position="128"/>
    </location>
</feature>
<dbReference type="PROSITE" id="PS50158">
    <property type="entry name" value="ZF_CCHC"/>
    <property type="match status" value="1"/>
</dbReference>
<dbReference type="Proteomes" id="UP001443914">
    <property type="component" value="Unassembled WGS sequence"/>
</dbReference>
<keyword evidence="1" id="KW-0479">Metal-binding</keyword>
<sequence length="175" mass="20014">MLKHEKEELSLVQLGSHLRIEESLRAQKGGNKLKGKEAMDPSSINMVEDGEGSSKNKGKKRQFSNISKDTNLTPKGACWICRKYGHFKADCPVKRKKKRTPKKCFVQQSKDQRQGFKDQGPPKHQGQNLTCGFNSDVNYVPLISEAFYVQDDDVSWWIDSGATKHVCKDRHWFED</sequence>
<dbReference type="AlphaFoldDB" id="A0AAW1H753"/>
<dbReference type="InterPro" id="IPR036875">
    <property type="entry name" value="Znf_CCHC_sf"/>
</dbReference>
<dbReference type="PANTHER" id="PTHR47592:SF27">
    <property type="entry name" value="OS08G0421700 PROTEIN"/>
    <property type="match status" value="1"/>
</dbReference>
<evidence type="ECO:0000259" key="3">
    <source>
        <dbReference type="PROSITE" id="PS50158"/>
    </source>
</evidence>
<dbReference type="PANTHER" id="PTHR47592">
    <property type="entry name" value="PBF68 PROTEIN"/>
    <property type="match status" value="1"/>
</dbReference>
<dbReference type="EMBL" id="JBDFQZ010000012">
    <property type="protein sequence ID" value="KAK9671619.1"/>
    <property type="molecule type" value="Genomic_DNA"/>
</dbReference>
<dbReference type="Gene3D" id="4.10.60.10">
    <property type="entry name" value="Zinc finger, CCHC-type"/>
    <property type="match status" value="1"/>
</dbReference>
<evidence type="ECO:0000256" key="2">
    <source>
        <dbReference type="SAM" id="MobiDB-lite"/>
    </source>
</evidence>
<keyword evidence="1" id="KW-0862">Zinc</keyword>
<dbReference type="SUPFAM" id="SSF57756">
    <property type="entry name" value="Retrovirus zinc finger-like domains"/>
    <property type="match status" value="1"/>
</dbReference>
<name>A0AAW1H753_SAPOF</name>
<accession>A0AAW1H753</accession>
<dbReference type="Pfam" id="PF00098">
    <property type="entry name" value="zf-CCHC"/>
    <property type="match status" value="1"/>
</dbReference>
<comment type="caution">
    <text evidence="4">The sequence shown here is derived from an EMBL/GenBank/DDBJ whole genome shotgun (WGS) entry which is preliminary data.</text>
</comment>
<dbReference type="GO" id="GO:0003676">
    <property type="term" value="F:nucleic acid binding"/>
    <property type="evidence" value="ECO:0007669"/>
    <property type="project" value="InterPro"/>
</dbReference>
<reference evidence="4" key="1">
    <citation type="submission" date="2024-03" db="EMBL/GenBank/DDBJ databases">
        <title>WGS assembly of Saponaria officinalis var. Norfolk2.</title>
        <authorList>
            <person name="Jenkins J."/>
            <person name="Shu S."/>
            <person name="Grimwood J."/>
            <person name="Barry K."/>
            <person name="Goodstein D."/>
            <person name="Schmutz J."/>
            <person name="Leebens-Mack J."/>
            <person name="Osbourn A."/>
        </authorList>
    </citation>
    <scope>NUCLEOTIDE SEQUENCE [LARGE SCALE GENOMIC DNA]</scope>
    <source>
        <strain evidence="4">JIC</strain>
    </source>
</reference>
<keyword evidence="1" id="KW-0863">Zinc-finger</keyword>
<dbReference type="GO" id="GO:0008270">
    <property type="term" value="F:zinc ion binding"/>
    <property type="evidence" value="ECO:0007669"/>
    <property type="project" value="UniProtKB-KW"/>
</dbReference>
<evidence type="ECO:0000256" key="1">
    <source>
        <dbReference type="PROSITE-ProRule" id="PRU00047"/>
    </source>
</evidence>
<proteinExistence type="predicted"/>
<feature type="domain" description="CCHC-type" evidence="3">
    <location>
        <begin position="78"/>
        <end position="92"/>
    </location>
</feature>
<protein>
    <recommendedName>
        <fullName evidence="3">CCHC-type domain-containing protein</fullName>
    </recommendedName>
</protein>
<evidence type="ECO:0000313" key="4">
    <source>
        <dbReference type="EMBL" id="KAK9671619.1"/>
    </source>
</evidence>
<feature type="region of interest" description="Disordered" evidence="2">
    <location>
        <begin position="29"/>
        <end position="68"/>
    </location>
</feature>
<gene>
    <name evidence="4" type="ORF">RND81_12G042700</name>
</gene>
<keyword evidence="5" id="KW-1185">Reference proteome</keyword>
<dbReference type="SMART" id="SM00343">
    <property type="entry name" value="ZnF_C2HC"/>
    <property type="match status" value="1"/>
</dbReference>